<gene>
    <name evidence="1" type="ORF">EVAR_75611_1</name>
</gene>
<comment type="caution">
    <text evidence="1">The sequence shown here is derived from an EMBL/GenBank/DDBJ whole genome shotgun (WGS) entry which is preliminary data.</text>
</comment>
<accession>A0A4C1U021</accession>
<keyword evidence="2" id="KW-1185">Reference proteome</keyword>
<evidence type="ECO:0000313" key="2">
    <source>
        <dbReference type="Proteomes" id="UP000299102"/>
    </source>
</evidence>
<dbReference type="AlphaFoldDB" id="A0A4C1U021"/>
<proteinExistence type="predicted"/>
<organism evidence="1 2">
    <name type="scientific">Eumeta variegata</name>
    <name type="common">Bagworm moth</name>
    <name type="synonym">Eumeta japonica</name>
    <dbReference type="NCBI Taxonomy" id="151549"/>
    <lineage>
        <taxon>Eukaryota</taxon>
        <taxon>Metazoa</taxon>
        <taxon>Ecdysozoa</taxon>
        <taxon>Arthropoda</taxon>
        <taxon>Hexapoda</taxon>
        <taxon>Insecta</taxon>
        <taxon>Pterygota</taxon>
        <taxon>Neoptera</taxon>
        <taxon>Endopterygota</taxon>
        <taxon>Lepidoptera</taxon>
        <taxon>Glossata</taxon>
        <taxon>Ditrysia</taxon>
        <taxon>Tineoidea</taxon>
        <taxon>Psychidae</taxon>
        <taxon>Oiketicinae</taxon>
        <taxon>Eumeta</taxon>
    </lineage>
</organism>
<protein>
    <submittedName>
        <fullName evidence="1">Uncharacterized protein</fullName>
    </submittedName>
</protein>
<dbReference type="Proteomes" id="UP000299102">
    <property type="component" value="Unassembled WGS sequence"/>
</dbReference>
<dbReference type="EMBL" id="BGZK01000110">
    <property type="protein sequence ID" value="GBP19639.1"/>
    <property type="molecule type" value="Genomic_DNA"/>
</dbReference>
<evidence type="ECO:0000313" key="1">
    <source>
        <dbReference type="EMBL" id="GBP19639.1"/>
    </source>
</evidence>
<reference evidence="1 2" key="1">
    <citation type="journal article" date="2019" name="Commun. Biol.">
        <title>The bagworm genome reveals a unique fibroin gene that provides high tensile strength.</title>
        <authorList>
            <person name="Kono N."/>
            <person name="Nakamura H."/>
            <person name="Ohtoshi R."/>
            <person name="Tomita M."/>
            <person name="Numata K."/>
            <person name="Arakawa K."/>
        </authorList>
    </citation>
    <scope>NUCLEOTIDE SEQUENCE [LARGE SCALE GENOMIC DNA]</scope>
</reference>
<name>A0A4C1U021_EUMVA</name>
<sequence>MTGFNRAARQPKRRKNSILENETTIVGELTRGRGVCPESSISNSGLILMPFNLGYVTPAEPPAPGDARVMHYANLPGCT</sequence>